<evidence type="ECO:0000313" key="1">
    <source>
        <dbReference type="EMBL" id="VDP16078.1"/>
    </source>
</evidence>
<dbReference type="Proteomes" id="UP000277204">
    <property type="component" value="Unassembled WGS sequence"/>
</dbReference>
<dbReference type="EMBL" id="UZAI01016792">
    <property type="protein sequence ID" value="VDP16078.1"/>
    <property type="molecule type" value="Genomic_DNA"/>
</dbReference>
<proteinExistence type="predicted"/>
<name>A0A183MER9_9TREM</name>
<sequence length="148" mass="16588">MRQNFNTSGGKSISGVTNLDLSCQVCSTQTNVISTKLRLPISMVRSVAGDPCKRCAPVRKAYLSKTSILVSSINSLDSITDSDDVDEIINEEPENMVTFYRQDRSTLFPRVGRSDTRRMNKLRRILMNNPGFTNGLPKRAVRIVRYGK</sequence>
<reference evidence="1 2" key="1">
    <citation type="submission" date="2018-11" db="EMBL/GenBank/DDBJ databases">
        <authorList>
            <consortium name="Pathogen Informatics"/>
        </authorList>
    </citation>
    <scope>NUCLEOTIDE SEQUENCE [LARGE SCALE GENOMIC DNA]</scope>
    <source>
        <strain evidence="1 2">Zambia</strain>
    </source>
</reference>
<accession>A0A183MER9</accession>
<keyword evidence="2" id="KW-1185">Reference proteome</keyword>
<dbReference type="AlphaFoldDB" id="A0A183MER9"/>
<gene>
    <name evidence="1" type="ORF">SMRZ_LOCUS14544</name>
</gene>
<protein>
    <submittedName>
        <fullName evidence="1">Uncharacterized protein</fullName>
    </submittedName>
</protein>
<evidence type="ECO:0000313" key="2">
    <source>
        <dbReference type="Proteomes" id="UP000277204"/>
    </source>
</evidence>
<organism evidence="1 2">
    <name type="scientific">Schistosoma margrebowiei</name>
    <dbReference type="NCBI Taxonomy" id="48269"/>
    <lineage>
        <taxon>Eukaryota</taxon>
        <taxon>Metazoa</taxon>
        <taxon>Spiralia</taxon>
        <taxon>Lophotrochozoa</taxon>
        <taxon>Platyhelminthes</taxon>
        <taxon>Trematoda</taxon>
        <taxon>Digenea</taxon>
        <taxon>Strigeidida</taxon>
        <taxon>Schistosomatoidea</taxon>
        <taxon>Schistosomatidae</taxon>
        <taxon>Schistosoma</taxon>
    </lineage>
</organism>